<feature type="region of interest" description="Disordered" evidence="1">
    <location>
        <begin position="1"/>
        <end position="43"/>
    </location>
</feature>
<dbReference type="Proteomes" id="UP000196320">
    <property type="component" value="Unassembled WGS sequence"/>
</dbReference>
<name>A0A1R4IYV6_9MICO</name>
<protein>
    <submittedName>
        <fullName evidence="2">Uncharacterized protein</fullName>
    </submittedName>
</protein>
<feature type="compositionally biased region" description="Basic and acidic residues" evidence="1">
    <location>
        <begin position="24"/>
        <end position="34"/>
    </location>
</feature>
<feature type="compositionally biased region" description="Low complexity" evidence="1">
    <location>
        <begin position="10"/>
        <end position="23"/>
    </location>
</feature>
<proteinExistence type="predicted"/>
<dbReference type="EMBL" id="FUKO01000014">
    <property type="protein sequence ID" value="SJN25051.1"/>
    <property type="molecule type" value="Genomic_DNA"/>
</dbReference>
<dbReference type="AlphaFoldDB" id="A0A1R4IYV6"/>
<accession>A0A1R4IYV6</accession>
<sequence>MAALMLTGCASEPTPAASPPASESADHDHGDHDVLVPSPTTTPDLDATATAAVDALEAYADRDLDYAAWFEQLKPHLHPTAVEAYSTVNPSRLPVVEIQDGAEAASTSTDTYAVVYVPTSLGDYTIELRRDDATASWGVTRFQPPA</sequence>
<organism evidence="2 3">
    <name type="scientific">Microbacterium esteraromaticum</name>
    <dbReference type="NCBI Taxonomy" id="57043"/>
    <lineage>
        <taxon>Bacteria</taxon>
        <taxon>Bacillati</taxon>
        <taxon>Actinomycetota</taxon>
        <taxon>Actinomycetes</taxon>
        <taxon>Micrococcales</taxon>
        <taxon>Microbacteriaceae</taxon>
        <taxon>Microbacterium</taxon>
    </lineage>
</organism>
<evidence type="ECO:0000256" key="1">
    <source>
        <dbReference type="SAM" id="MobiDB-lite"/>
    </source>
</evidence>
<reference evidence="2 3" key="1">
    <citation type="submission" date="2017-02" db="EMBL/GenBank/DDBJ databases">
        <authorList>
            <person name="Peterson S.W."/>
        </authorList>
    </citation>
    <scope>NUCLEOTIDE SEQUENCE [LARGE SCALE GENOMIC DNA]</scope>
    <source>
        <strain evidence="2 3">B Mb 05.01</strain>
    </source>
</reference>
<keyword evidence="3" id="KW-1185">Reference proteome</keyword>
<gene>
    <name evidence="2" type="ORF">FM104_04705</name>
</gene>
<evidence type="ECO:0000313" key="3">
    <source>
        <dbReference type="Proteomes" id="UP000196320"/>
    </source>
</evidence>
<evidence type="ECO:0000313" key="2">
    <source>
        <dbReference type="EMBL" id="SJN25051.1"/>
    </source>
</evidence>